<evidence type="ECO:0000256" key="5">
    <source>
        <dbReference type="SAM" id="SignalP"/>
    </source>
</evidence>
<evidence type="ECO:0000259" key="6">
    <source>
        <dbReference type="Pfam" id="PF00884"/>
    </source>
</evidence>
<dbReference type="GO" id="GO:0046872">
    <property type="term" value="F:metal ion binding"/>
    <property type="evidence" value="ECO:0007669"/>
    <property type="project" value="UniProtKB-KW"/>
</dbReference>
<evidence type="ECO:0000313" key="8">
    <source>
        <dbReference type="Proteomes" id="UP000006813"/>
    </source>
</evidence>
<reference evidence="7 8" key="1">
    <citation type="journal article" date="2011" name="Nature">
        <title>Genome sequencing reveals insights into physiology and longevity of the naked mole rat.</title>
        <authorList>
            <person name="Kim E.B."/>
            <person name="Fang X."/>
            <person name="Fushan A.A."/>
            <person name="Huang Z."/>
            <person name="Lobanov A.V."/>
            <person name="Han L."/>
            <person name="Marino S.M."/>
            <person name="Sun X."/>
            <person name="Turanov A.A."/>
            <person name="Yang P."/>
            <person name="Yim S.H."/>
            <person name="Zhao X."/>
            <person name="Kasaikina M.V."/>
            <person name="Stoletzki N."/>
            <person name="Peng C."/>
            <person name="Polak P."/>
            <person name="Xiong Z."/>
            <person name="Kiezun A."/>
            <person name="Zhu Y."/>
            <person name="Chen Y."/>
            <person name="Kryukov G.V."/>
            <person name="Zhang Q."/>
            <person name="Peshkin L."/>
            <person name="Yang L."/>
            <person name="Bronson R.T."/>
            <person name="Buffenstein R."/>
            <person name="Wang B."/>
            <person name="Han C."/>
            <person name="Li Q."/>
            <person name="Chen L."/>
            <person name="Zhao W."/>
            <person name="Sunyaev S.R."/>
            <person name="Park T.J."/>
            <person name="Zhang G."/>
            <person name="Wang J."/>
            <person name="Gladyshev V.N."/>
        </authorList>
    </citation>
    <scope>NUCLEOTIDE SEQUENCE [LARGE SCALE GENOMIC DNA]</scope>
</reference>
<protein>
    <submittedName>
        <fullName evidence="7">Iduronate 2-sulfatase</fullName>
    </submittedName>
</protein>
<dbReference type="Proteomes" id="UP000006813">
    <property type="component" value="Unassembled WGS sequence"/>
</dbReference>
<evidence type="ECO:0000256" key="2">
    <source>
        <dbReference type="ARBA" id="ARBA00008779"/>
    </source>
</evidence>
<dbReference type="PANTHER" id="PTHR45953">
    <property type="entry name" value="IDURONATE 2-SULFATASE"/>
    <property type="match status" value="1"/>
</dbReference>
<evidence type="ECO:0000313" key="7">
    <source>
        <dbReference type="EMBL" id="EHB11421.1"/>
    </source>
</evidence>
<dbReference type="InParanoid" id="G5BQ60"/>
<dbReference type="AlphaFoldDB" id="G5BQ60"/>
<feature type="domain" description="Sulfatase N-terminal" evidence="6">
    <location>
        <begin position="36"/>
        <end position="79"/>
    </location>
</feature>
<accession>G5BQ60</accession>
<dbReference type="SUPFAM" id="SSF53649">
    <property type="entry name" value="Alkaline phosphatase-like"/>
    <property type="match status" value="1"/>
</dbReference>
<keyword evidence="3" id="KW-0479">Metal-binding</keyword>
<sequence>MLPPPAWPLLWLGLVLGSCCADLEAAAQVNSSTDARNVLLIIVDDLRPSLGCYGDKLVKSPNIDQLASHSLLFQNAFAQVCPGNTPP</sequence>
<evidence type="ECO:0000256" key="4">
    <source>
        <dbReference type="ARBA" id="ARBA00022801"/>
    </source>
</evidence>
<name>G5BQ60_HETGA</name>
<dbReference type="InterPro" id="IPR000917">
    <property type="entry name" value="Sulfatase_N"/>
</dbReference>
<dbReference type="STRING" id="10181.G5BQ60"/>
<dbReference type="EMBL" id="JH171318">
    <property type="protein sequence ID" value="EHB11421.1"/>
    <property type="molecule type" value="Genomic_DNA"/>
</dbReference>
<dbReference type="PANTHER" id="PTHR45953:SF1">
    <property type="entry name" value="IDURONATE 2-SULFATASE"/>
    <property type="match status" value="1"/>
</dbReference>
<dbReference type="GO" id="GO:0004423">
    <property type="term" value="F:iduronate-2-sulfatase activity"/>
    <property type="evidence" value="ECO:0007669"/>
    <property type="project" value="TreeGrafter"/>
</dbReference>
<dbReference type="Pfam" id="PF00884">
    <property type="entry name" value="Sulfatase"/>
    <property type="match status" value="1"/>
</dbReference>
<dbReference type="InterPro" id="IPR017850">
    <property type="entry name" value="Alkaline_phosphatase_core_sf"/>
</dbReference>
<evidence type="ECO:0000256" key="1">
    <source>
        <dbReference type="ARBA" id="ARBA00001913"/>
    </source>
</evidence>
<dbReference type="Gene3D" id="3.40.720.10">
    <property type="entry name" value="Alkaline Phosphatase, subunit A"/>
    <property type="match status" value="1"/>
</dbReference>
<proteinExistence type="inferred from homology"/>
<feature type="signal peptide" evidence="5">
    <location>
        <begin position="1"/>
        <end position="21"/>
    </location>
</feature>
<organism evidence="7 8">
    <name type="scientific">Heterocephalus glaber</name>
    <name type="common">Naked mole rat</name>
    <dbReference type="NCBI Taxonomy" id="10181"/>
    <lineage>
        <taxon>Eukaryota</taxon>
        <taxon>Metazoa</taxon>
        <taxon>Chordata</taxon>
        <taxon>Craniata</taxon>
        <taxon>Vertebrata</taxon>
        <taxon>Euteleostomi</taxon>
        <taxon>Mammalia</taxon>
        <taxon>Eutheria</taxon>
        <taxon>Euarchontoglires</taxon>
        <taxon>Glires</taxon>
        <taxon>Rodentia</taxon>
        <taxon>Hystricomorpha</taxon>
        <taxon>Bathyergidae</taxon>
        <taxon>Heterocephalus</taxon>
    </lineage>
</organism>
<keyword evidence="4" id="KW-0378">Hydrolase</keyword>
<evidence type="ECO:0000256" key="3">
    <source>
        <dbReference type="ARBA" id="ARBA00022723"/>
    </source>
</evidence>
<keyword evidence="5" id="KW-0732">Signal</keyword>
<feature type="chain" id="PRO_5003474619" evidence="5">
    <location>
        <begin position="22"/>
        <end position="87"/>
    </location>
</feature>
<comment type="cofactor">
    <cofactor evidence="1">
        <name>Ca(2+)</name>
        <dbReference type="ChEBI" id="CHEBI:29108"/>
    </cofactor>
</comment>
<gene>
    <name evidence="7" type="ORF">GW7_06570</name>
</gene>
<comment type="similarity">
    <text evidence="2">Belongs to the sulfatase family.</text>
</comment>
<dbReference type="GO" id="GO:0005737">
    <property type="term" value="C:cytoplasm"/>
    <property type="evidence" value="ECO:0007669"/>
    <property type="project" value="TreeGrafter"/>
</dbReference>